<gene>
    <name evidence="1" type="ORF">LTS18_007677</name>
</gene>
<feature type="non-terminal residue" evidence="1">
    <location>
        <position position="1"/>
    </location>
</feature>
<protein>
    <submittedName>
        <fullName evidence="1">Uncharacterized protein</fullName>
    </submittedName>
</protein>
<accession>A0ACC3DP20</accession>
<sequence>TTNSKPSPHQGDNLEDADAAPRKRRRMDNGDGEDISRSVSAEPTREPNTPEPALSGIKQTLENNTSQQATPSRLSINVKDQNPSETSVRKFPIRKDTLELFESPNPHGTSKNHSDLSAESYAMSTLSSPATLDVDSPTKEASEPVLVVEEDELVATLWAQFPLMASNPTLGAQAFADFFQNATLQLCDLQQLTSWLNTQNEALQDRRLAWQAMYSDKQPFWEMLAKALRNLVLRQMPFADDVGNHEALQGVQDFLFAYTRLCVRFMALDALTLNNLAEDASIMPSLFSTHPANSLRVFFTGHKDKVIMPDVMARHYRADPDRISLGVVACFLEPTVDGMGHLNKLVRAVTAHISKGVKLERDTSTLLHFAEHVSHYVHMFGSQHVEDFSRSFQCVDYPAKAQDLILALHEQLPQLTISLGKSQHDVLKTDLVYCPATMIGNACSLSATVAESLLSDYVGYKVSAEDRKATANFVVQVWKLRVLKHYVSRGNMTLRKLGVTTMEALLTTMFKTAGDAEDPFLQMNAQILLNEEIAESILGAGSHPRIIEQSSNIVGFIAITKNFSVGLTDSICRNLLPEEDPHRASATLGLLTRIVEYMRTKEVLYFFKKMQNLSLDHLHGDEMELFQGTLYRHVELNTQTWLEDELKFEPLRFTCGLIRRAVGRAE</sequence>
<feature type="non-terminal residue" evidence="1">
    <location>
        <position position="666"/>
    </location>
</feature>
<reference evidence="1" key="1">
    <citation type="submission" date="2024-09" db="EMBL/GenBank/DDBJ databases">
        <title>Black Yeasts Isolated from many extreme environments.</title>
        <authorList>
            <person name="Coleine C."/>
            <person name="Stajich J.E."/>
            <person name="Selbmann L."/>
        </authorList>
    </citation>
    <scope>NUCLEOTIDE SEQUENCE</scope>
    <source>
        <strain evidence="1">CCFEE 5737</strain>
    </source>
</reference>
<dbReference type="Proteomes" id="UP001186974">
    <property type="component" value="Unassembled WGS sequence"/>
</dbReference>
<name>A0ACC3DP20_9PEZI</name>
<keyword evidence="2" id="KW-1185">Reference proteome</keyword>
<evidence type="ECO:0000313" key="1">
    <source>
        <dbReference type="EMBL" id="KAK3078374.1"/>
    </source>
</evidence>
<comment type="caution">
    <text evidence="1">The sequence shown here is derived from an EMBL/GenBank/DDBJ whole genome shotgun (WGS) entry which is preliminary data.</text>
</comment>
<evidence type="ECO:0000313" key="2">
    <source>
        <dbReference type="Proteomes" id="UP001186974"/>
    </source>
</evidence>
<dbReference type="EMBL" id="JAWDJW010001951">
    <property type="protein sequence ID" value="KAK3078374.1"/>
    <property type="molecule type" value="Genomic_DNA"/>
</dbReference>
<proteinExistence type="predicted"/>
<organism evidence="1 2">
    <name type="scientific">Coniosporium uncinatum</name>
    <dbReference type="NCBI Taxonomy" id="93489"/>
    <lineage>
        <taxon>Eukaryota</taxon>
        <taxon>Fungi</taxon>
        <taxon>Dikarya</taxon>
        <taxon>Ascomycota</taxon>
        <taxon>Pezizomycotina</taxon>
        <taxon>Dothideomycetes</taxon>
        <taxon>Dothideomycetes incertae sedis</taxon>
        <taxon>Coniosporium</taxon>
    </lineage>
</organism>